<organism evidence="1">
    <name type="scientific">Rhizophora mucronata</name>
    <name type="common">Asiatic mangrove</name>
    <dbReference type="NCBI Taxonomy" id="61149"/>
    <lineage>
        <taxon>Eukaryota</taxon>
        <taxon>Viridiplantae</taxon>
        <taxon>Streptophyta</taxon>
        <taxon>Embryophyta</taxon>
        <taxon>Tracheophyta</taxon>
        <taxon>Spermatophyta</taxon>
        <taxon>Magnoliopsida</taxon>
        <taxon>eudicotyledons</taxon>
        <taxon>Gunneridae</taxon>
        <taxon>Pentapetalae</taxon>
        <taxon>rosids</taxon>
        <taxon>fabids</taxon>
        <taxon>Malpighiales</taxon>
        <taxon>Rhizophoraceae</taxon>
        <taxon>Rhizophora</taxon>
    </lineage>
</organism>
<protein>
    <submittedName>
        <fullName evidence="1">Uncharacterized protein</fullName>
    </submittedName>
</protein>
<proteinExistence type="predicted"/>
<name>A0A2P2NBY5_RHIMU</name>
<evidence type="ECO:0000313" key="1">
    <source>
        <dbReference type="EMBL" id="MBX39979.1"/>
    </source>
</evidence>
<dbReference type="AlphaFoldDB" id="A0A2P2NBY5"/>
<reference evidence="1" key="1">
    <citation type="submission" date="2018-02" db="EMBL/GenBank/DDBJ databases">
        <title>Rhizophora mucronata_Transcriptome.</title>
        <authorList>
            <person name="Meera S.P."/>
            <person name="Sreeshan A."/>
            <person name="Augustine A."/>
        </authorList>
    </citation>
    <scope>NUCLEOTIDE SEQUENCE</scope>
    <source>
        <tissue evidence="1">Leaf</tissue>
    </source>
</reference>
<accession>A0A2P2NBY5</accession>
<sequence>MNTVCFCFSFESLAFSFSEVSNRYVSSS</sequence>
<dbReference type="EMBL" id="GGEC01059495">
    <property type="protein sequence ID" value="MBX39979.1"/>
    <property type="molecule type" value="Transcribed_RNA"/>
</dbReference>